<accession>A0ABV2E8L2</accession>
<evidence type="ECO:0000313" key="1">
    <source>
        <dbReference type="EMBL" id="MET3110754.1"/>
    </source>
</evidence>
<protein>
    <submittedName>
        <fullName evidence="1">Uncharacterized protein</fullName>
    </submittedName>
</protein>
<evidence type="ECO:0000313" key="2">
    <source>
        <dbReference type="Proteomes" id="UP001549019"/>
    </source>
</evidence>
<dbReference type="EMBL" id="JBDZDV010000002">
    <property type="protein sequence ID" value="MET3110754.1"/>
    <property type="molecule type" value="Genomic_DNA"/>
</dbReference>
<dbReference type="Proteomes" id="UP001549019">
    <property type="component" value="Unassembled WGS sequence"/>
</dbReference>
<name>A0ABV2E8L2_9STAP</name>
<proteinExistence type="predicted"/>
<reference evidence="1 2" key="1">
    <citation type="submission" date="2024-05" db="EMBL/GenBank/DDBJ databases">
        <title>Genomic Encyclopedia of Type Strains, Phase IV (KMG-IV): sequencing the most valuable type-strain genomes for metagenomic binning, comparative biology and taxonomic classification.</title>
        <authorList>
            <person name="Goeker M."/>
        </authorList>
    </citation>
    <scope>NUCLEOTIDE SEQUENCE [LARGE SCALE GENOMIC DNA]</scope>
    <source>
        <strain evidence="1 2">DSM 25286</strain>
    </source>
</reference>
<organism evidence="1 2">
    <name type="scientific">Salinicoccus halitifaciens</name>
    <dbReference type="NCBI Taxonomy" id="1073415"/>
    <lineage>
        <taxon>Bacteria</taxon>
        <taxon>Bacillati</taxon>
        <taxon>Bacillota</taxon>
        <taxon>Bacilli</taxon>
        <taxon>Bacillales</taxon>
        <taxon>Staphylococcaceae</taxon>
        <taxon>Salinicoccus</taxon>
    </lineage>
</organism>
<comment type="caution">
    <text evidence="1">The sequence shown here is derived from an EMBL/GenBank/DDBJ whole genome shotgun (WGS) entry which is preliminary data.</text>
</comment>
<sequence length="32" mass="3439">MSLVIGFPLSTGAGVAIGELKKSHNKRRDKNN</sequence>
<keyword evidence="2" id="KW-1185">Reference proteome</keyword>
<gene>
    <name evidence="1" type="ORF">ABHD89_001156</name>
</gene>